<comment type="caution">
    <text evidence="1">The sequence shown here is derived from an EMBL/GenBank/DDBJ whole genome shotgun (WGS) entry which is preliminary data.</text>
</comment>
<dbReference type="eggNOG" id="arCOG03162">
    <property type="taxonomic scope" value="Archaea"/>
</dbReference>
<dbReference type="EMBL" id="AFNT02000012">
    <property type="protein sequence ID" value="ERJ06613.1"/>
    <property type="molecule type" value="Genomic_DNA"/>
</dbReference>
<reference evidence="1 2" key="1">
    <citation type="journal article" date="2011" name="J. Bacteriol.">
        <title>Genome sequence of Halorhabdus tiamatea, the first archaeon isolated from a deep-sea anoxic brine lake.</title>
        <authorList>
            <person name="Antunes A."/>
            <person name="Alam I."/>
            <person name="Bajic V.B."/>
            <person name="Stingl U."/>
        </authorList>
    </citation>
    <scope>NUCLEOTIDE SEQUENCE [LARGE SCALE GENOMIC DNA]</scope>
    <source>
        <strain evidence="1 2">SARL4B</strain>
    </source>
</reference>
<sequence length="261" mass="28712">MLLWVLYPNTMAQDKDYKTITTIIYVSGDSPAERKDDLRTCLKHATHHTGETWLTEPSLTKNTDNATEAIENETPGNSVTIEEGDWHPPINQLLICHDKTTTKNGLDGMMQGATKSNQPYSLIVVHPDELIDRANGAERIQELVDCAVDVHLAEAGMVVTSGTAIKGATKRALTTLSDALHPSHDHDTDATYAWSGGRPPLGFEVDGGRLVETDEYDRICTVLQQVRDSETSKRRAAKRLGCSRGTIINALEDRPSMYGLV</sequence>
<evidence type="ECO:0000313" key="2">
    <source>
        <dbReference type="Proteomes" id="UP000003861"/>
    </source>
</evidence>
<protein>
    <submittedName>
        <fullName evidence="1">Resolvase protein</fullName>
    </submittedName>
</protein>
<accession>U2E2V7</accession>
<proteinExistence type="predicted"/>
<organism evidence="1 2">
    <name type="scientific">Halorhabdus tiamatea SARL4B</name>
    <dbReference type="NCBI Taxonomy" id="1033806"/>
    <lineage>
        <taxon>Archaea</taxon>
        <taxon>Methanobacteriati</taxon>
        <taxon>Methanobacteriota</taxon>
        <taxon>Stenosarchaea group</taxon>
        <taxon>Halobacteria</taxon>
        <taxon>Halobacteriales</taxon>
        <taxon>Haloarculaceae</taxon>
        <taxon>Halorhabdus</taxon>
    </lineage>
</organism>
<reference evidence="1 2" key="2">
    <citation type="journal article" date="2013" name="PLoS ONE">
        <title>INDIGO - INtegrated Data Warehouse of MIcrobial GenOmes with Examples from the Red Sea Extremophiles.</title>
        <authorList>
            <person name="Alam I."/>
            <person name="Antunes A."/>
            <person name="Kamau A.A."/>
            <person name="Ba Alawi W."/>
            <person name="Kalkatawi M."/>
            <person name="Stingl U."/>
            <person name="Bajic V.B."/>
        </authorList>
    </citation>
    <scope>NUCLEOTIDE SEQUENCE [LARGE SCALE GENOMIC DNA]</scope>
    <source>
        <strain evidence="1 2">SARL4B</strain>
    </source>
</reference>
<gene>
    <name evidence="1" type="primary">tnpR</name>
    <name evidence="1" type="ORF">HLRTI_001319</name>
</gene>
<dbReference type="AlphaFoldDB" id="U2E2V7"/>
<name>U2E2V7_9EURY</name>
<evidence type="ECO:0000313" key="1">
    <source>
        <dbReference type="EMBL" id="ERJ06613.1"/>
    </source>
</evidence>
<dbReference type="Proteomes" id="UP000003861">
    <property type="component" value="Unassembled WGS sequence"/>
</dbReference>